<dbReference type="AlphaFoldDB" id="A0A8J2TZ64"/>
<comment type="caution">
    <text evidence="2">The sequence shown here is derived from an EMBL/GenBank/DDBJ whole genome shotgun (WGS) entry which is preliminary data.</text>
</comment>
<evidence type="ECO:0000313" key="3">
    <source>
        <dbReference type="Proteomes" id="UP000616114"/>
    </source>
</evidence>
<reference evidence="2" key="2">
    <citation type="submission" date="2020-09" db="EMBL/GenBank/DDBJ databases">
        <authorList>
            <person name="Sun Q."/>
            <person name="Zhou Y."/>
        </authorList>
    </citation>
    <scope>NUCLEOTIDE SEQUENCE</scope>
    <source>
        <strain evidence="2">CGMCC 1.12785</strain>
    </source>
</reference>
<evidence type="ECO:0000256" key="1">
    <source>
        <dbReference type="SAM" id="MobiDB-lite"/>
    </source>
</evidence>
<organism evidence="2 3">
    <name type="scientific">Sediminivirga luteola</name>
    <dbReference type="NCBI Taxonomy" id="1774748"/>
    <lineage>
        <taxon>Bacteria</taxon>
        <taxon>Bacillati</taxon>
        <taxon>Actinomycetota</taxon>
        <taxon>Actinomycetes</taxon>
        <taxon>Micrococcales</taxon>
        <taxon>Brevibacteriaceae</taxon>
        <taxon>Sediminivirga</taxon>
    </lineage>
</organism>
<name>A0A8J2TZ64_9MICO</name>
<evidence type="ECO:0008006" key="4">
    <source>
        <dbReference type="Google" id="ProtNLM"/>
    </source>
</evidence>
<protein>
    <recommendedName>
        <fullName evidence="4">PepSY domain-containing protein</fullName>
    </recommendedName>
</protein>
<accession>A0A8J2TZ64</accession>
<dbReference type="EMBL" id="BMFY01000009">
    <property type="protein sequence ID" value="GGA18933.1"/>
    <property type="molecule type" value="Genomic_DNA"/>
</dbReference>
<dbReference type="PROSITE" id="PS51257">
    <property type="entry name" value="PROKAR_LIPOPROTEIN"/>
    <property type="match status" value="1"/>
</dbReference>
<sequence>MTRASVLFGSTLLAGGLVLSGCTGVDTGDPGTEPVTVPPPVGGDDGAAEADGAEGSGNPDGTEAPGGGTDAEVPSQYAGPLAAVAAAEEETGGTAFEIDSDDGAWEVHVAVGDDEIEVRVDSTGQEVLGTEREGGLDSDDREGLEAAQISLSEAVIIAINESGASGPLDDVDLTREDGRHAWDVNFDDLEVYVDVTDGSIIKIDD</sequence>
<gene>
    <name evidence="2" type="ORF">GCM10011333_22600</name>
</gene>
<dbReference type="Proteomes" id="UP000616114">
    <property type="component" value="Unassembled WGS sequence"/>
</dbReference>
<proteinExistence type="predicted"/>
<evidence type="ECO:0000313" key="2">
    <source>
        <dbReference type="EMBL" id="GGA18933.1"/>
    </source>
</evidence>
<keyword evidence="3" id="KW-1185">Reference proteome</keyword>
<feature type="region of interest" description="Disordered" evidence="1">
    <location>
        <begin position="25"/>
        <end position="75"/>
    </location>
</feature>
<dbReference type="Gene3D" id="3.10.450.40">
    <property type="match status" value="2"/>
</dbReference>
<reference evidence="2" key="1">
    <citation type="journal article" date="2014" name="Int. J. Syst. Evol. Microbiol.">
        <title>Complete genome sequence of Corynebacterium casei LMG S-19264T (=DSM 44701T), isolated from a smear-ripened cheese.</title>
        <authorList>
            <consortium name="US DOE Joint Genome Institute (JGI-PGF)"/>
            <person name="Walter F."/>
            <person name="Albersmeier A."/>
            <person name="Kalinowski J."/>
            <person name="Ruckert C."/>
        </authorList>
    </citation>
    <scope>NUCLEOTIDE SEQUENCE</scope>
    <source>
        <strain evidence="2">CGMCC 1.12785</strain>
    </source>
</reference>